<dbReference type="RefSeq" id="WP_243605742.1">
    <property type="nucleotide sequence ID" value="NZ_JALGRD010000004.1"/>
</dbReference>
<dbReference type="CDD" id="cd07040">
    <property type="entry name" value="HP"/>
    <property type="match status" value="1"/>
</dbReference>
<dbReference type="Proteomes" id="UP001139682">
    <property type="component" value="Unassembled WGS sequence"/>
</dbReference>
<dbReference type="Gene3D" id="3.40.50.1240">
    <property type="entry name" value="Phosphoglycerate mutase-like"/>
    <property type="match status" value="1"/>
</dbReference>
<evidence type="ECO:0000313" key="2">
    <source>
        <dbReference type="Proteomes" id="UP001139682"/>
    </source>
</evidence>
<accession>A0A9X2ARC6</accession>
<protein>
    <submittedName>
        <fullName evidence="1">Histidine phosphatase family protein</fullName>
    </submittedName>
</protein>
<evidence type="ECO:0000313" key="1">
    <source>
        <dbReference type="EMBL" id="MCJ0973293.1"/>
    </source>
</evidence>
<dbReference type="SUPFAM" id="SSF53254">
    <property type="entry name" value="Phosphoglycerate mutase-like"/>
    <property type="match status" value="1"/>
</dbReference>
<dbReference type="InterPro" id="IPR013078">
    <property type="entry name" value="His_Pase_superF_clade-1"/>
</dbReference>
<sequence>MSMGAAQAEQADAWEALRTGRAVLLLRHATAPGLGDPPGFVLEDCATQRNLNEAGRAEARRWGELLRDQGIDSPRLLSSRWCRALETAREMGIGDVEPLPLLDSFFARSGQADEQTRGLKAFLNDLPGGRPVIMVSHQVNITALTDVFPRSGEGVVLALPVSEPVRLLGRILPP</sequence>
<dbReference type="InterPro" id="IPR029033">
    <property type="entry name" value="His_PPase_superfam"/>
</dbReference>
<keyword evidence="2" id="KW-1185">Reference proteome</keyword>
<dbReference type="Pfam" id="PF00300">
    <property type="entry name" value="His_Phos_1"/>
    <property type="match status" value="1"/>
</dbReference>
<gene>
    <name evidence="1" type="ORF">MST27_07905</name>
</gene>
<dbReference type="AlphaFoldDB" id="A0A9X2ARC6"/>
<proteinExistence type="predicted"/>
<name>A0A9X2ARC6_9GAMM</name>
<comment type="caution">
    <text evidence="1">The sequence shown here is derived from an EMBL/GenBank/DDBJ whole genome shotgun (WGS) entry which is preliminary data.</text>
</comment>
<organism evidence="1 2">
    <name type="scientific">Stutzerimonas marianensis</name>
    <dbReference type="NCBI Taxonomy" id="2929513"/>
    <lineage>
        <taxon>Bacteria</taxon>
        <taxon>Pseudomonadati</taxon>
        <taxon>Pseudomonadota</taxon>
        <taxon>Gammaproteobacteria</taxon>
        <taxon>Pseudomonadales</taxon>
        <taxon>Pseudomonadaceae</taxon>
        <taxon>Stutzerimonas</taxon>
    </lineage>
</organism>
<dbReference type="EMBL" id="JALGRD010000004">
    <property type="protein sequence ID" value="MCJ0973293.1"/>
    <property type="molecule type" value="Genomic_DNA"/>
</dbReference>
<reference evidence="1" key="1">
    <citation type="submission" date="2022-03" db="EMBL/GenBank/DDBJ databases">
        <title>Pseudomonas marianensis sp. nov., a marine bacterium isolated from deep-sea sediments of the Mariana Trench.</title>
        <authorList>
            <person name="Wei Y."/>
        </authorList>
    </citation>
    <scope>NUCLEOTIDE SEQUENCE</scope>
    <source>
        <strain evidence="1">PS1</strain>
    </source>
</reference>